<keyword evidence="3 11" id="KW-1134">Transmembrane beta strand</keyword>
<keyword evidence="7" id="KW-0406">Ion transport</keyword>
<evidence type="ECO:0000259" key="12">
    <source>
        <dbReference type="Pfam" id="PF07715"/>
    </source>
</evidence>
<keyword evidence="10 11" id="KW-0998">Cell outer membrane</keyword>
<dbReference type="EMBL" id="JAERTY010000005">
    <property type="protein sequence ID" value="MBL1409193.1"/>
    <property type="molecule type" value="Genomic_DNA"/>
</dbReference>
<feature type="domain" description="TonB-dependent receptor plug" evidence="12">
    <location>
        <begin position="112"/>
        <end position="239"/>
    </location>
</feature>
<dbReference type="Pfam" id="PF13715">
    <property type="entry name" value="CarbopepD_reg_2"/>
    <property type="match status" value="1"/>
</dbReference>
<dbReference type="InterPro" id="IPR036942">
    <property type="entry name" value="Beta-barrel_TonB_sf"/>
</dbReference>
<evidence type="ECO:0000256" key="1">
    <source>
        <dbReference type="ARBA" id="ARBA00004571"/>
    </source>
</evidence>
<keyword evidence="6" id="KW-0408">Iron</keyword>
<dbReference type="InterPro" id="IPR008969">
    <property type="entry name" value="CarboxyPept-like_regulatory"/>
</dbReference>
<dbReference type="InterPro" id="IPR023996">
    <property type="entry name" value="TonB-dep_OMP_SusC/RagA"/>
</dbReference>
<dbReference type="Gene3D" id="2.60.40.1120">
    <property type="entry name" value="Carboxypeptidase-like, regulatory domain"/>
    <property type="match status" value="1"/>
</dbReference>
<dbReference type="PROSITE" id="PS52016">
    <property type="entry name" value="TONB_DEPENDENT_REC_3"/>
    <property type="match status" value="1"/>
</dbReference>
<sequence>MVLEIFCTLSITFILLQGAAAQNTSITGHVYNEKGEPLSGVTVKAGTTTTSTTPEGLYRIFLPNGVKQLSFSSIGYLSLLVNVDKKNTVDVVLRTDLVDLEDVVVVGYGTVKKRDLTGAIQTLSSTELNKTIPTNILEGMQGRLAGVNVTQNDGAPGAGISIRIRGSNSFLGGTEPLYVVDGVALSNSNTDATPQSIGEDEMQTLNALSFLNPNDIESVTVLKDASATAIYGSRGANGVVIITTKRGTAGKDRIELNLNSGFASVGKKLRPLHAFDYATYQNLAYSNANRYGGSDYELPYPGKDKPNPQKPGETYYAKGPEDYIGEGIDWQDKIFRTGLYQNYSMSLSGGNPSGNHYLSFNYLDQQGTIINSAYDRYNLNLNLQRNLSKKIKLGTNNSITLSNTDGVKTGTDKSDAASAGVIRSVITFPTTRTDILPYSEGGDESFITNPVIYAKDVLNTVKSLNIFSSSFLEAEVYNNLKLRQNIGFHYSSGKRDQYYPRSVYEGFSAKGRGLKADNVWQNMVSETMATFDKKINAHQVNIVGASTFERTNSNWNRAEARVFPNDLLNNENMEAAEEVMPLKGSRSQSTLLSFLGRINYSFDDRYLVTASYRQDGSSKFGKANKWAGFASAALAWKISNERFLRDVKLIDDLKLRISMGQTGNQGIGAYSSLSKLAVYNYPFNGAIQTGLADDAWAGPANDRLKWETTTTYNAGIDAELLDRRLTLTLEAYQKKTENLLQYVTTPASSGFTRQLRNSGSVENKGLEISLGGVPVRKKNIEWTSTFNLSLNRNKILSLGSDVSEQYANNISTGDAPFIQRAGLPIGALYGYVEDGYYDNEAEVRNDPQYTNEAADIILRMIGEVKYKNFDSDPTSITNSDKVVIGDVNPNYTFGFVNNVRFKKLDFSVFVNGVQGNDVINMNTRFNSNLGSTKNITEQMYEGAWQEGADNTDATGPKIMRQYWRNLLFSRRFVEKASFVRIKNITVGYTFDSISKMVNSIRISAGINNLYTFTKYSGFDPEVNSYGDNPALFGVDLGGYPNSRTINFNIQCKF</sequence>
<dbReference type="InterPro" id="IPR012910">
    <property type="entry name" value="Plug_dom"/>
</dbReference>
<evidence type="ECO:0000313" key="14">
    <source>
        <dbReference type="Proteomes" id="UP000625283"/>
    </source>
</evidence>
<dbReference type="Gene3D" id="2.40.170.20">
    <property type="entry name" value="TonB-dependent receptor, beta-barrel domain"/>
    <property type="match status" value="1"/>
</dbReference>
<keyword evidence="4" id="KW-0410">Iron transport</keyword>
<dbReference type="NCBIfam" id="TIGR04057">
    <property type="entry name" value="SusC_RagA_signa"/>
    <property type="match status" value="1"/>
</dbReference>
<comment type="caution">
    <text evidence="13">The sequence shown here is derived from an EMBL/GenBank/DDBJ whole genome shotgun (WGS) entry which is preliminary data.</text>
</comment>
<comment type="subcellular location">
    <subcellularLocation>
        <location evidence="1 11">Cell outer membrane</location>
        <topology evidence="1 11">Multi-pass membrane protein</topology>
    </subcellularLocation>
</comment>
<keyword evidence="5 11" id="KW-0812">Transmembrane</keyword>
<dbReference type="Proteomes" id="UP000625283">
    <property type="component" value="Unassembled WGS sequence"/>
</dbReference>
<evidence type="ECO:0000256" key="7">
    <source>
        <dbReference type="ARBA" id="ARBA00023065"/>
    </source>
</evidence>
<comment type="similarity">
    <text evidence="11">Belongs to the TonB-dependent receptor family.</text>
</comment>
<keyword evidence="8" id="KW-0798">TonB box</keyword>
<dbReference type="PANTHER" id="PTHR32552:SF81">
    <property type="entry name" value="TONB-DEPENDENT OUTER MEMBRANE RECEPTOR"/>
    <property type="match status" value="1"/>
</dbReference>
<dbReference type="InterPro" id="IPR037066">
    <property type="entry name" value="Plug_dom_sf"/>
</dbReference>
<evidence type="ECO:0000256" key="3">
    <source>
        <dbReference type="ARBA" id="ARBA00022452"/>
    </source>
</evidence>
<evidence type="ECO:0000256" key="8">
    <source>
        <dbReference type="ARBA" id="ARBA00023077"/>
    </source>
</evidence>
<proteinExistence type="inferred from homology"/>
<name>A0ABS1R3C6_9SPHI</name>
<dbReference type="Gene3D" id="2.170.130.10">
    <property type="entry name" value="TonB-dependent receptor, plug domain"/>
    <property type="match status" value="1"/>
</dbReference>
<evidence type="ECO:0000313" key="13">
    <source>
        <dbReference type="EMBL" id="MBL1409193.1"/>
    </source>
</evidence>
<dbReference type="PANTHER" id="PTHR32552">
    <property type="entry name" value="FERRICHROME IRON RECEPTOR-RELATED"/>
    <property type="match status" value="1"/>
</dbReference>
<evidence type="ECO:0000256" key="5">
    <source>
        <dbReference type="ARBA" id="ARBA00022692"/>
    </source>
</evidence>
<dbReference type="NCBIfam" id="TIGR04056">
    <property type="entry name" value="OMP_RagA_SusC"/>
    <property type="match status" value="1"/>
</dbReference>
<evidence type="ECO:0000256" key="11">
    <source>
        <dbReference type="PROSITE-ProRule" id="PRU01360"/>
    </source>
</evidence>
<gene>
    <name evidence="13" type="ORF">JKG61_10555</name>
</gene>
<dbReference type="SUPFAM" id="SSF56935">
    <property type="entry name" value="Porins"/>
    <property type="match status" value="1"/>
</dbReference>
<evidence type="ECO:0000256" key="4">
    <source>
        <dbReference type="ARBA" id="ARBA00022496"/>
    </source>
</evidence>
<dbReference type="Pfam" id="PF07715">
    <property type="entry name" value="Plug"/>
    <property type="match status" value="1"/>
</dbReference>
<accession>A0ABS1R3C6</accession>
<protein>
    <submittedName>
        <fullName evidence="13">SusC/RagA family TonB-linked outer membrane protein</fullName>
    </submittedName>
</protein>
<dbReference type="SUPFAM" id="SSF49464">
    <property type="entry name" value="Carboxypeptidase regulatory domain-like"/>
    <property type="match status" value="1"/>
</dbReference>
<dbReference type="InterPro" id="IPR023997">
    <property type="entry name" value="TonB-dep_OMP_SusC/RagA_CS"/>
</dbReference>
<evidence type="ECO:0000256" key="6">
    <source>
        <dbReference type="ARBA" id="ARBA00023004"/>
    </source>
</evidence>
<keyword evidence="2 11" id="KW-0813">Transport</keyword>
<dbReference type="InterPro" id="IPR039426">
    <property type="entry name" value="TonB-dep_rcpt-like"/>
</dbReference>
<reference evidence="13 14" key="1">
    <citation type="submission" date="2021-01" db="EMBL/GenBank/DDBJ databases">
        <title>C459-1 draft genome sequence.</title>
        <authorList>
            <person name="Zhang X.-F."/>
        </authorList>
    </citation>
    <scope>NUCLEOTIDE SEQUENCE [LARGE SCALE GENOMIC DNA]</scope>
    <source>
        <strain evidence="14">C459-1</strain>
    </source>
</reference>
<evidence type="ECO:0000256" key="9">
    <source>
        <dbReference type="ARBA" id="ARBA00023136"/>
    </source>
</evidence>
<organism evidence="13 14">
    <name type="scientific">Sphingobacterium faecale</name>
    <dbReference type="NCBI Taxonomy" id="2803775"/>
    <lineage>
        <taxon>Bacteria</taxon>
        <taxon>Pseudomonadati</taxon>
        <taxon>Bacteroidota</taxon>
        <taxon>Sphingobacteriia</taxon>
        <taxon>Sphingobacteriales</taxon>
        <taxon>Sphingobacteriaceae</taxon>
        <taxon>Sphingobacterium</taxon>
    </lineage>
</organism>
<evidence type="ECO:0000256" key="2">
    <source>
        <dbReference type="ARBA" id="ARBA00022448"/>
    </source>
</evidence>
<keyword evidence="9 11" id="KW-0472">Membrane</keyword>
<evidence type="ECO:0000256" key="10">
    <source>
        <dbReference type="ARBA" id="ARBA00023237"/>
    </source>
</evidence>
<keyword evidence="14" id="KW-1185">Reference proteome</keyword>